<evidence type="ECO:0000256" key="13">
    <source>
        <dbReference type="PIRSR" id="PIRSR600823-2"/>
    </source>
</evidence>
<comment type="function">
    <text evidence="17">Removal of H(2)O(2), oxidation of toxic reductants, biosynthesis and degradation of lignin, suberization, auxin catabolism, response to environmental stresses such as wounding, pathogen attack and oxidative stress.</text>
</comment>
<feature type="binding site" evidence="14">
    <location>
        <position position="88"/>
    </location>
    <ligand>
        <name>Ca(2+)</name>
        <dbReference type="ChEBI" id="CHEBI:29108"/>
        <label>1</label>
    </ligand>
</feature>
<name>A0ABD1GYY8_SALDI</name>
<keyword evidence="20" id="KW-1185">Reference proteome</keyword>
<organism evidence="19 20">
    <name type="scientific">Salvia divinorum</name>
    <name type="common">Maria pastora</name>
    <name type="synonym">Diviner's sage</name>
    <dbReference type="NCBI Taxonomy" id="28513"/>
    <lineage>
        <taxon>Eukaryota</taxon>
        <taxon>Viridiplantae</taxon>
        <taxon>Streptophyta</taxon>
        <taxon>Embryophyta</taxon>
        <taxon>Tracheophyta</taxon>
        <taxon>Spermatophyta</taxon>
        <taxon>Magnoliopsida</taxon>
        <taxon>eudicotyledons</taxon>
        <taxon>Gunneridae</taxon>
        <taxon>Pentapetalae</taxon>
        <taxon>asterids</taxon>
        <taxon>lamiids</taxon>
        <taxon>Lamiales</taxon>
        <taxon>Lamiaceae</taxon>
        <taxon>Nepetoideae</taxon>
        <taxon>Mentheae</taxon>
        <taxon>Salviinae</taxon>
        <taxon>Salvia</taxon>
        <taxon>Salvia subgen. Calosphace</taxon>
    </lineage>
</organism>
<feature type="binding site" evidence="14">
    <location>
        <position position="73"/>
    </location>
    <ligand>
        <name>Ca(2+)</name>
        <dbReference type="ChEBI" id="CHEBI:29108"/>
        <label>1</label>
    </ligand>
</feature>
<keyword evidence="17" id="KW-0376">Hydrogen peroxide</keyword>
<feature type="binding site" evidence="14">
    <location>
        <position position="77"/>
    </location>
    <ligand>
        <name>Ca(2+)</name>
        <dbReference type="ChEBI" id="CHEBI:29108"/>
        <label>1</label>
    </ligand>
</feature>
<feature type="disulfide bond" evidence="16">
    <location>
        <begin position="36"/>
        <end position="114"/>
    </location>
</feature>
<feature type="signal peptide" evidence="17">
    <location>
        <begin position="1"/>
        <end position="24"/>
    </location>
</feature>
<feature type="binding site" description="axial binding residue" evidence="14">
    <location>
        <position position="193"/>
    </location>
    <ligand>
        <name>heme b</name>
        <dbReference type="ChEBI" id="CHEBI:60344"/>
    </ligand>
    <ligandPart>
        <name>Fe</name>
        <dbReference type="ChEBI" id="CHEBI:18248"/>
    </ligandPart>
</feature>
<evidence type="ECO:0000256" key="5">
    <source>
        <dbReference type="ARBA" id="ARBA00022617"/>
    </source>
</evidence>
<dbReference type="GO" id="GO:0046872">
    <property type="term" value="F:metal ion binding"/>
    <property type="evidence" value="ECO:0007669"/>
    <property type="project" value="UniProtKB-UniRule"/>
</dbReference>
<dbReference type="CDD" id="cd00693">
    <property type="entry name" value="secretory_peroxidase"/>
    <property type="match status" value="1"/>
</dbReference>
<dbReference type="Gene3D" id="1.10.520.10">
    <property type="match status" value="1"/>
</dbReference>
<feature type="disulfide bond" evidence="16">
    <location>
        <begin position="200"/>
        <end position="226"/>
    </location>
</feature>
<dbReference type="GO" id="GO:0006979">
    <property type="term" value="P:response to oxidative stress"/>
    <property type="evidence" value="ECO:0007669"/>
    <property type="project" value="UniProtKB-UniRule"/>
</dbReference>
<dbReference type="InterPro" id="IPR019793">
    <property type="entry name" value="Peroxidases_heam-ligand_BS"/>
</dbReference>
<feature type="binding site" evidence="14">
    <location>
        <position position="75"/>
    </location>
    <ligand>
        <name>Ca(2+)</name>
        <dbReference type="ChEBI" id="CHEBI:29108"/>
        <label>1</label>
    </ligand>
</feature>
<feature type="domain" description="Plant heme peroxidase family profile" evidence="18">
    <location>
        <begin position="26"/>
        <end position="322"/>
    </location>
</feature>
<dbReference type="PRINTS" id="PR00458">
    <property type="entry name" value="PEROXIDASE"/>
</dbReference>
<protein>
    <recommendedName>
        <fullName evidence="3 17">Peroxidase</fullName>
        <ecNumber evidence="3 17">1.11.1.7</ecNumber>
    </recommendedName>
</protein>
<dbReference type="InterPro" id="IPR002016">
    <property type="entry name" value="Haem_peroxidase"/>
</dbReference>
<comment type="cofactor">
    <cofactor evidence="14 17">
        <name>Ca(2+)</name>
        <dbReference type="ChEBI" id="CHEBI:29108"/>
    </cofactor>
    <text evidence="14 17">Binds 2 calcium ions per subunit.</text>
</comment>
<feature type="disulfide bond" evidence="16">
    <location>
        <begin position="69"/>
        <end position="74"/>
    </location>
</feature>
<dbReference type="Proteomes" id="UP001567538">
    <property type="component" value="Unassembled WGS sequence"/>
</dbReference>
<evidence type="ECO:0000256" key="10">
    <source>
        <dbReference type="ARBA" id="ARBA00023157"/>
    </source>
</evidence>
<comment type="similarity">
    <text evidence="2">Belongs to the peroxidase family. Ascorbate peroxidase subfamily.</text>
</comment>
<sequence length="322" mass="34942">MNLRLLMLSASIVMLGFECEGVAAGRLSYDFYKGTCPQLENIVRKGVHSASLFDPTTPAALLRLLFHDCQVQGCDASILLDARTEPSETASSKNFGIRKRNIVDLIKASLEQVCPGQVSCADVLVLAARDAVSLSGGPIINVPLGRKDSRGPPNVRLADSSLPPNDIGLEATIKLFSKKGMTVEETVAILGAHTLGITHCSSLRSRLYKPGNAINAGFVNTLKLKCPANQGNTTSKIKFVVNDLTPIQFDNEYFVKTLQGRGVLKIDAALPLDSRTRPFVEKFARDHNAFYRAFSSAFVKLSSSNVLLGNQGVIRRSCNRFD</sequence>
<dbReference type="Gene3D" id="1.10.420.10">
    <property type="entry name" value="Peroxidase, domain 2"/>
    <property type="match status" value="1"/>
</dbReference>
<keyword evidence="10 16" id="KW-1015">Disulfide bond</keyword>
<keyword evidence="8 17" id="KW-0560">Oxidoreductase</keyword>
<dbReference type="InterPro" id="IPR033905">
    <property type="entry name" value="Secretory_peroxidase"/>
</dbReference>
<feature type="binding site" evidence="14">
    <location>
        <position position="245"/>
    </location>
    <ligand>
        <name>Ca(2+)</name>
        <dbReference type="ChEBI" id="CHEBI:29108"/>
        <label>2</label>
    </ligand>
</feature>
<dbReference type="InterPro" id="IPR010255">
    <property type="entry name" value="Haem_peroxidase_sf"/>
</dbReference>
<evidence type="ECO:0000256" key="8">
    <source>
        <dbReference type="ARBA" id="ARBA00023002"/>
    </source>
</evidence>
<keyword evidence="9 14" id="KW-0408">Iron</keyword>
<gene>
    <name evidence="19" type="ORF">AAHA92_16476</name>
</gene>
<dbReference type="GO" id="GO:0020037">
    <property type="term" value="F:heme binding"/>
    <property type="evidence" value="ECO:0007669"/>
    <property type="project" value="UniProtKB-UniRule"/>
</dbReference>
<accession>A0ABD1GYY8</accession>
<evidence type="ECO:0000256" key="3">
    <source>
        <dbReference type="ARBA" id="ARBA00012313"/>
    </source>
</evidence>
<dbReference type="GO" id="GO:0140825">
    <property type="term" value="F:lactoperoxidase activity"/>
    <property type="evidence" value="ECO:0007669"/>
    <property type="project" value="UniProtKB-EC"/>
</dbReference>
<dbReference type="FunFam" id="1.10.420.10:FF:000001">
    <property type="entry name" value="Peroxidase"/>
    <property type="match status" value="1"/>
</dbReference>
<comment type="caution">
    <text evidence="19">The sequence shown here is derived from an EMBL/GenBank/DDBJ whole genome shotgun (WGS) entry which is preliminary data.</text>
</comment>
<dbReference type="PANTHER" id="PTHR31517:SF81">
    <property type="entry name" value="PEROXIDASE"/>
    <property type="match status" value="1"/>
</dbReference>
<comment type="catalytic activity">
    <reaction evidence="1 17">
        <text>2 a phenolic donor + H2O2 = 2 a phenolic radical donor + 2 H2O</text>
        <dbReference type="Rhea" id="RHEA:56136"/>
        <dbReference type="ChEBI" id="CHEBI:15377"/>
        <dbReference type="ChEBI" id="CHEBI:16240"/>
        <dbReference type="ChEBI" id="CHEBI:139520"/>
        <dbReference type="ChEBI" id="CHEBI:139521"/>
        <dbReference type="EC" id="1.11.1.7"/>
    </reaction>
</comment>
<evidence type="ECO:0000313" key="20">
    <source>
        <dbReference type="Proteomes" id="UP001567538"/>
    </source>
</evidence>
<dbReference type="Pfam" id="PF00141">
    <property type="entry name" value="peroxidase"/>
    <property type="match status" value="1"/>
</dbReference>
<keyword evidence="5 17" id="KW-0349">Heme</keyword>
<dbReference type="EMBL" id="JBEAFC010000007">
    <property type="protein sequence ID" value="KAL1548214.1"/>
    <property type="molecule type" value="Genomic_DNA"/>
</dbReference>
<keyword evidence="17" id="KW-0732">Signal</keyword>
<feature type="chain" id="PRO_5044527936" description="Peroxidase" evidence="17">
    <location>
        <begin position="25"/>
        <end position="322"/>
    </location>
</feature>
<feature type="site" description="Transition state stabilizer" evidence="15">
    <location>
        <position position="63"/>
    </location>
</feature>
<dbReference type="PROSITE" id="PS50873">
    <property type="entry name" value="PEROXIDASE_4"/>
    <property type="match status" value="1"/>
</dbReference>
<proteinExistence type="inferred from homology"/>
<feature type="binding site" evidence="14">
    <location>
        <position position="68"/>
    </location>
    <ligand>
        <name>Ca(2+)</name>
        <dbReference type="ChEBI" id="CHEBI:29108"/>
        <label>1</label>
    </ligand>
</feature>
<feature type="active site" description="Proton acceptor" evidence="12">
    <location>
        <position position="67"/>
    </location>
</feature>
<keyword evidence="17" id="KW-0964">Secreted</keyword>
<comment type="subcellular location">
    <subcellularLocation>
        <location evidence="17">Secreted</location>
    </subcellularLocation>
</comment>
<feature type="disulfide bond" evidence="16">
    <location>
        <begin position="120"/>
        <end position="318"/>
    </location>
</feature>
<evidence type="ECO:0000256" key="7">
    <source>
        <dbReference type="ARBA" id="ARBA00022837"/>
    </source>
</evidence>
<evidence type="ECO:0000256" key="11">
    <source>
        <dbReference type="ARBA" id="ARBA00023180"/>
    </source>
</evidence>
<dbReference type="PANTHER" id="PTHR31517">
    <property type="match status" value="1"/>
</dbReference>
<dbReference type="PROSITE" id="PS00435">
    <property type="entry name" value="PEROXIDASE_1"/>
    <property type="match status" value="1"/>
</dbReference>
<feature type="binding site" evidence="13">
    <location>
        <position position="163"/>
    </location>
    <ligand>
        <name>substrate</name>
    </ligand>
</feature>
<dbReference type="PRINTS" id="PR00461">
    <property type="entry name" value="PLPEROXIDASE"/>
</dbReference>
<keyword evidence="6 14" id="KW-0479">Metal-binding</keyword>
<dbReference type="SUPFAM" id="SSF48113">
    <property type="entry name" value="Heme-dependent peroxidases"/>
    <property type="match status" value="1"/>
</dbReference>
<dbReference type="AlphaFoldDB" id="A0ABD1GYY8"/>
<reference evidence="19 20" key="1">
    <citation type="submission" date="2024-06" db="EMBL/GenBank/DDBJ databases">
        <title>A chromosome level genome sequence of Diviner's sage (Salvia divinorum).</title>
        <authorList>
            <person name="Ford S.A."/>
            <person name="Ro D.-K."/>
            <person name="Ness R.W."/>
            <person name="Phillips M.A."/>
        </authorList>
    </citation>
    <scope>NUCLEOTIDE SEQUENCE [LARGE SCALE GENOMIC DNA]</scope>
    <source>
        <strain evidence="19">SAF-2024a</strain>
        <tissue evidence="19">Leaf</tissue>
    </source>
</reference>
<comment type="cofactor">
    <cofactor evidence="14 17">
        <name>heme b</name>
        <dbReference type="ChEBI" id="CHEBI:60344"/>
    </cofactor>
    <text evidence="14 17">Binds 1 heme b (iron(II)-protoporphyrin IX) group per subunit.</text>
</comment>
<comment type="similarity">
    <text evidence="17">Belongs to the peroxidase family. Classical plant (class III) peroxidase subfamily.</text>
</comment>
<evidence type="ECO:0000256" key="4">
    <source>
        <dbReference type="ARBA" id="ARBA00022559"/>
    </source>
</evidence>
<dbReference type="EC" id="1.11.1.7" evidence="3 17"/>
<evidence type="ECO:0000259" key="18">
    <source>
        <dbReference type="PROSITE" id="PS50873"/>
    </source>
</evidence>
<evidence type="ECO:0000256" key="12">
    <source>
        <dbReference type="PIRSR" id="PIRSR600823-1"/>
    </source>
</evidence>
<feature type="binding site" evidence="14">
    <location>
        <position position="194"/>
    </location>
    <ligand>
        <name>Ca(2+)</name>
        <dbReference type="ChEBI" id="CHEBI:29108"/>
        <label>2</label>
    </ligand>
</feature>
<keyword evidence="7 14" id="KW-0106">Calcium</keyword>
<evidence type="ECO:0000256" key="16">
    <source>
        <dbReference type="PIRSR" id="PIRSR600823-5"/>
    </source>
</evidence>
<keyword evidence="11" id="KW-0325">Glycoprotein</keyword>
<evidence type="ECO:0000256" key="9">
    <source>
        <dbReference type="ARBA" id="ARBA00023004"/>
    </source>
</evidence>
<dbReference type="GO" id="GO:0042744">
    <property type="term" value="P:hydrogen peroxide catabolic process"/>
    <property type="evidence" value="ECO:0007669"/>
    <property type="project" value="UniProtKB-KW"/>
</dbReference>
<evidence type="ECO:0000256" key="1">
    <source>
        <dbReference type="ARBA" id="ARBA00000189"/>
    </source>
</evidence>
<dbReference type="InterPro" id="IPR000823">
    <property type="entry name" value="Peroxidase_pln"/>
</dbReference>
<evidence type="ECO:0000256" key="17">
    <source>
        <dbReference type="RuleBase" id="RU362060"/>
    </source>
</evidence>
<evidence type="ECO:0000256" key="2">
    <source>
        <dbReference type="ARBA" id="ARBA00006873"/>
    </source>
</evidence>
<evidence type="ECO:0000313" key="19">
    <source>
        <dbReference type="EMBL" id="KAL1548214.1"/>
    </source>
</evidence>
<feature type="binding site" evidence="14">
    <location>
        <position position="250"/>
    </location>
    <ligand>
        <name>Ca(2+)</name>
        <dbReference type="ChEBI" id="CHEBI:29108"/>
        <label>2</label>
    </ligand>
</feature>
<keyword evidence="4 17" id="KW-0575">Peroxidase</keyword>
<evidence type="ECO:0000256" key="14">
    <source>
        <dbReference type="PIRSR" id="PIRSR600823-3"/>
    </source>
</evidence>
<evidence type="ECO:0000256" key="15">
    <source>
        <dbReference type="PIRSR" id="PIRSR600823-4"/>
    </source>
</evidence>
<feature type="binding site" evidence="14">
    <location>
        <position position="71"/>
    </location>
    <ligand>
        <name>Ca(2+)</name>
        <dbReference type="ChEBI" id="CHEBI:29108"/>
        <label>1</label>
    </ligand>
</feature>
<dbReference type="GO" id="GO:0005576">
    <property type="term" value="C:extracellular region"/>
    <property type="evidence" value="ECO:0007669"/>
    <property type="project" value="UniProtKB-SubCell"/>
</dbReference>
<evidence type="ECO:0000256" key="6">
    <source>
        <dbReference type="ARBA" id="ARBA00022723"/>
    </source>
</evidence>